<dbReference type="Proteomes" id="UP000069030">
    <property type="component" value="Chromosome"/>
</dbReference>
<accession>A0A0U3F3C8</accession>
<gene>
    <name evidence="3" type="ORF">AS202_16305</name>
</gene>
<reference evidence="3 4" key="1">
    <citation type="journal article" date="2016" name="J. Zhejiang Univ. Sci. B">
        <title>Antibiotic resistance mechanisms of Myroides sp.</title>
        <authorList>
            <person name="Hu S."/>
            <person name="Yuan S."/>
            <person name="Qu H."/>
            <person name="Jiang T."/>
            <person name="Zhou Y."/>
            <person name="Wang M."/>
            <person name="Ming D."/>
        </authorList>
    </citation>
    <scope>NUCLEOTIDE SEQUENCE [LARGE SCALE GENOMIC DNA]</scope>
    <source>
        <strain evidence="3 4">PR63039</strain>
    </source>
</reference>
<feature type="chain" id="PRO_5043904477" evidence="2">
    <location>
        <begin position="19"/>
        <end position="140"/>
    </location>
</feature>
<proteinExistence type="predicted"/>
<evidence type="ECO:0000313" key="4">
    <source>
        <dbReference type="Proteomes" id="UP000069030"/>
    </source>
</evidence>
<sequence>MKKLFLFLITSISLSVVSCSSDDNSKNDPKPTGYPEQINNVDFSNKQPGDTAILKGKGFDESKAGEYTINFTKKLPSKKTNAEKGTRALQPGASDTPTPAYIFKVTPTEVHFEIPKDAGNGRVDFIYKNYITPIGTYQVK</sequence>
<evidence type="ECO:0000256" key="2">
    <source>
        <dbReference type="SAM" id="SignalP"/>
    </source>
</evidence>
<feature type="region of interest" description="Disordered" evidence="1">
    <location>
        <begin position="19"/>
        <end position="47"/>
    </location>
</feature>
<feature type="compositionally biased region" description="Polar residues" evidence="1">
    <location>
        <begin position="37"/>
        <end position="47"/>
    </location>
</feature>
<dbReference type="EMBL" id="CP013690">
    <property type="protein sequence ID" value="ALU27610.1"/>
    <property type="molecule type" value="Genomic_DNA"/>
</dbReference>
<dbReference type="RefSeq" id="WP_006258496.1">
    <property type="nucleotide sequence ID" value="NZ_BCMQ01000019.1"/>
</dbReference>
<name>A0A0U3F3C8_9FLAO</name>
<dbReference type="AlphaFoldDB" id="A0A0U3F3C8"/>
<protein>
    <submittedName>
        <fullName evidence="3">Uncharacterized protein</fullName>
    </submittedName>
</protein>
<organism evidence="3 4">
    <name type="scientific">Myroides odoratimimus</name>
    <dbReference type="NCBI Taxonomy" id="76832"/>
    <lineage>
        <taxon>Bacteria</taxon>
        <taxon>Pseudomonadati</taxon>
        <taxon>Bacteroidota</taxon>
        <taxon>Flavobacteriia</taxon>
        <taxon>Flavobacteriales</taxon>
        <taxon>Flavobacteriaceae</taxon>
        <taxon>Myroides</taxon>
    </lineage>
</organism>
<keyword evidence="2" id="KW-0732">Signal</keyword>
<dbReference type="PROSITE" id="PS51257">
    <property type="entry name" value="PROKAR_LIPOPROTEIN"/>
    <property type="match status" value="1"/>
</dbReference>
<evidence type="ECO:0000313" key="3">
    <source>
        <dbReference type="EMBL" id="ALU27610.1"/>
    </source>
</evidence>
<evidence type="ECO:0000256" key="1">
    <source>
        <dbReference type="SAM" id="MobiDB-lite"/>
    </source>
</evidence>
<dbReference type="eggNOG" id="ENOG5030XYJ">
    <property type="taxonomic scope" value="Bacteria"/>
</dbReference>
<feature type="signal peptide" evidence="2">
    <location>
        <begin position="1"/>
        <end position="18"/>
    </location>
</feature>
<dbReference type="KEGG" id="mod:AS202_16305"/>